<dbReference type="PROSITE" id="PS50011">
    <property type="entry name" value="PROTEIN_KINASE_DOM"/>
    <property type="match status" value="1"/>
</dbReference>
<feature type="region of interest" description="Disordered" evidence="3">
    <location>
        <begin position="245"/>
        <end position="272"/>
    </location>
</feature>
<sequence>MAGGDAAEATGDGHELGARSAASLLDEPGCALGCPAGQLREFARKCFRAALHAAPHGALEPSSVLLEADGSVRFASTGDGTGWCRAPEQLQGHTADRPADVFSLGCVIAELATGEPLFPGATPAQQLKRMHRLLSPAATGTSAGALAGIPADGALASPRGPQPRSGDVTSGDQPLLRHWLLCRRAAAASASASSASSAAAAVVEAEAEAQALAQLLTCCLQLDPRRRPTAAEALRMPYFAAPVSAAPPVPRSGPRPSSAATPSGTSGRAHPGRNIHAMKLFNSDKDLGHGAFAAPGHGAFAAPTSPPPLGTALSPPPFGDRAQPRSRQARASDGVLLPSTSTGGRPVLAATLPGHATAAGDSTALTSTVSASAAESRGGVVQRPASLVLPTDAGPWPGGQDGASPGSLPVSGLPPPHAPGSGSTALEQLGRGRLRRAITPGALSGHSQFAQATASMAPGHSFLSNASSGNASTGTLGLQAGPSPPPASLSPPASASASLAARRFAPSQPPALIAPADSLAAALAEAAAMAADNAGDSAAAARTKRRSHPGGHSAALLPLRELPSPSHSSDRNSAPSRVTPLPSDAHAPAHASAHAEPGSLSAPPAHAGPTHHKSALAPGPNGGPASHLAQGPGHGHRHGHGHSFDVLHSLLTRRSPSPRSHAPDSAAATAARDAAVHSWLQETVVVSVPPPPSPPPPDPGSESANAVTAASAASRLYGEGGAPGAGGEQQARLGRARSRSPQPMRGSGAAGGGGGGVGGGGGGGRRGPLPRLLTVLQREILSQHQPGSTLPGTLSSDSASDGSPGAAPSHPGPEAGGGGKSQRKSALAAYDMRSADSGSSELSHLPVIVSVTHWTAGAQAAAEAEAGGRQGLVGGMQDLVIEPDSSPDLAGPRAGDPGAASQKGLAQRARDRLQRFFSDDGGPAPPGGGPSGSGGAQSITDDGAGPSPGGPGSLRSGAGAPTDPPTPGRRALMATLSRAFGFGGGGSGSVSSSKAHKQKSLGKSMSAGRR</sequence>
<evidence type="ECO:0000259" key="4">
    <source>
        <dbReference type="PROSITE" id="PS50011"/>
    </source>
</evidence>
<feature type="region of interest" description="Disordered" evidence="3">
    <location>
        <begin position="374"/>
        <end position="425"/>
    </location>
</feature>
<proteinExistence type="predicted"/>
<feature type="compositionally biased region" description="Polar residues" evidence="3">
    <location>
        <begin position="462"/>
        <end position="476"/>
    </location>
</feature>
<dbReference type="EMBL" id="JAEHOE010000056">
    <property type="protein sequence ID" value="KAG2491114.1"/>
    <property type="molecule type" value="Genomic_DNA"/>
</dbReference>
<reference evidence="5" key="1">
    <citation type="journal article" date="2020" name="bioRxiv">
        <title>Comparative genomics of Chlamydomonas.</title>
        <authorList>
            <person name="Craig R.J."/>
            <person name="Hasan A.R."/>
            <person name="Ness R.W."/>
            <person name="Keightley P.D."/>
        </authorList>
    </citation>
    <scope>NUCLEOTIDE SEQUENCE</scope>
    <source>
        <strain evidence="5">CCAP 11/70</strain>
    </source>
</reference>
<feature type="compositionally biased region" description="Gly residues" evidence="3">
    <location>
        <begin position="748"/>
        <end position="766"/>
    </location>
</feature>
<evidence type="ECO:0000256" key="1">
    <source>
        <dbReference type="ARBA" id="ARBA00022741"/>
    </source>
</evidence>
<dbReference type="InterPro" id="IPR050117">
    <property type="entry name" value="MAPK"/>
</dbReference>
<accession>A0A835XWI8</accession>
<feature type="compositionally biased region" description="Basic and acidic residues" evidence="3">
    <location>
        <begin position="908"/>
        <end position="918"/>
    </location>
</feature>
<dbReference type="InterPro" id="IPR011009">
    <property type="entry name" value="Kinase-like_dom_sf"/>
</dbReference>
<feature type="region of interest" description="Disordered" evidence="3">
    <location>
        <begin position="298"/>
        <end position="344"/>
    </location>
</feature>
<gene>
    <name evidence="5" type="ORF">HYH03_010558</name>
</gene>
<keyword evidence="1" id="KW-0547">Nucleotide-binding</keyword>
<dbReference type="PANTHER" id="PTHR24055">
    <property type="entry name" value="MITOGEN-ACTIVATED PROTEIN KINASE"/>
    <property type="match status" value="1"/>
</dbReference>
<feature type="compositionally biased region" description="Polar residues" evidence="3">
    <location>
        <begin position="784"/>
        <end position="794"/>
    </location>
</feature>
<dbReference type="Proteomes" id="UP000612055">
    <property type="component" value="Unassembled WGS sequence"/>
</dbReference>
<evidence type="ECO:0000256" key="3">
    <source>
        <dbReference type="SAM" id="MobiDB-lite"/>
    </source>
</evidence>
<feature type="compositionally biased region" description="Low complexity" evidence="3">
    <location>
        <begin position="653"/>
        <end position="673"/>
    </location>
</feature>
<evidence type="ECO:0000313" key="6">
    <source>
        <dbReference type="Proteomes" id="UP000612055"/>
    </source>
</evidence>
<dbReference type="SUPFAM" id="SSF56112">
    <property type="entry name" value="Protein kinase-like (PK-like)"/>
    <property type="match status" value="1"/>
</dbReference>
<protein>
    <recommendedName>
        <fullName evidence="4">Protein kinase domain-containing protein</fullName>
    </recommendedName>
</protein>
<comment type="caution">
    <text evidence="5">The sequence shown here is derived from an EMBL/GenBank/DDBJ whole genome shotgun (WGS) entry which is preliminary data.</text>
</comment>
<feature type="compositionally biased region" description="Low complexity" evidence="3">
    <location>
        <begin position="254"/>
        <end position="269"/>
    </location>
</feature>
<dbReference type="Pfam" id="PF00069">
    <property type="entry name" value="Pkinase"/>
    <property type="match status" value="1"/>
</dbReference>
<feature type="compositionally biased region" description="Pro residues" evidence="3">
    <location>
        <begin position="688"/>
        <end position="699"/>
    </location>
</feature>
<feature type="compositionally biased region" description="Gly residues" evidence="3">
    <location>
        <begin position="718"/>
        <end position="727"/>
    </location>
</feature>
<dbReference type="InterPro" id="IPR000719">
    <property type="entry name" value="Prot_kinase_dom"/>
</dbReference>
<dbReference type="Gene3D" id="1.10.510.10">
    <property type="entry name" value="Transferase(Phosphotransferase) domain 1"/>
    <property type="match status" value="1"/>
</dbReference>
<feature type="region of interest" description="Disordered" evidence="3">
    <location>
        <begin position="538"/>
        <end position="674"/>
    </location>
</feature>
<evidence type="ECO:0000256" key="2">
    <source>
        <dbReference type="ARBA" id="ARBA00022840"/>
    </source>
</evidence>
<feature type="domain" description="Protein kinase" evidence="4">
    <location>
        <begin position="1"/>
        <end position="239"/>
    </location>
</feature>
<feature type="region of interest" description="Disordered" evidence="3">
    <location>
        <begin position="149"/>
        <end position="171"/>
    </location>
</feature>
<dbReference type="AlphaFoldDB" id="A0A835XWI8"/>
<feature type="compositionally biased region" description="Low complexity" evidence="3">
    <location>
        <begin position="701"/>
        <end position="714"/>
    </location>
</feature>
<feature type="compositionally biased region" description="Pro residues" evidence="3">
    <location>
        <begin position="304"/>
        <end position="318"/>
    </location>
</feature>
<dbReference type="SMART" id="SM00220">
    <property type="entry name" value="S_TKc"/>
    <property type="match status" value="1"/>
</dbReference>
<feature type="compositionally biased region" description="Low complexity" evidence="3">
    <location>
        <begin position="795"/>
        <end position="813"/>
    </location>
</feature>
<name>A0A835XWI8_9CHLO</name>
<evidence type="ECO:0000313" key="5">
    <source>
        <dbReference type="EMBL" id="KAG2491114.1"/>
    </source>
</evidence>
<feature type="region of interest" description="Disordered" evidence="3">
    <location>
        <begin position="686"/>
        <end position="769"/>
    </location>
</feature>
<keyword evidence="2" id="KW-0067">ATP-binding</keyword>
<feature type="region of interest" description="Disordered" evidence="3">
    <location>
        <begin position="460"/>
        <end position="494"/>
    </location>
</feature>
<feature type="region of interest" description="Disordered" evidence="3">
    <location>
        <begin position="873"/>
        <end position="1010"/>
    </location>
</feature>
<organism evidence="5 6">
    <name type="scientific">Edaphochlamys debaryana</name>
    <dbReference type="NCBI Taxonomy" id="47281"/>
    <lineage>
        <taxon>Eukaryota</taxon>
        <taxon>Viridiplantae</taxon>
        <taxon>Chlorophyta</taxon>
        <taxon>core chlorophytes</taxon>
        <taxon>Chlorophyceae</taxon>
        <taxon>CS clade</taxon>
        <taxon>Chlamydomonadales</taxon>
        <taxon>Chlamydomonadales incertae sedis</taxon>
        <taxon>Edaphochlamys</taxon>
    </lineage>
</organism>
<feature type="compositionally biased region" description="Polar residues" evidence="3">
    <location>
        <begin position="565"/>
        <end position="576"/>
    </location>
</feature>
<dbReference type="GO" id="GO:0004672">
    <property type="term" value="F:protein kinase activity"/>
    <property type="evidence" value="ECO:0007669"/>
    <property type="project" value="InterPro"/>
</dbReference>
<keyword evidence="6" id="KW-1185">Reference proteome</keyword>
<dbReference type="GO" id="GO:0005524">
    <property type="term" value="F:ATP binding"/>
    <property type="evidence" value="ECO:0007669"/>
    <property type="project" value="UniProtKB-KW"/>
</dbReference>
<feature type="region of interest" description="Disordered" evidence="3">
    <location>
        <begin position="784"/>
        <end position="841"/>
    </location>
</feature>
<feature type="compositionally biased region" description="Low complexity" evidence="3">
    <location>
        <begin position="582"/>
        <end position="599"/>
    </location>
</feature>